<comment type="caution">
    <text evidence="4">The sequence shown here is derived from an EMBL/GenBank/DDBJ whole genome shotgun (WGS) entry which is preliminary data.</text>
</comment>
<keyword evidence="5" id="KW-1185">Reference proteome</keyword>
<evidence type="ECO:0000313" key="4">
    <source>
        <dbReference type="EMBL" id="VDI41751.1"/>
    </source>
</evidence>
<dbReference type="PANTHER" id="PTHR47456">
    <property type="entry name" value="PHD-TYPE DOMAIN-CONTAINING PROTEIN"/>
    <property type="match status" value="1"/>
</dbReference>
<feature type="region of interest" description="Disordered" evidence="2">
    <location>
        <begin position="276"/>
        <end position="359"/>
    </location>
</feature>
<feature type="compositionally biased region" description="Basic and acidic residues" evidence="2">
    <location>
        <begin position="337"/>
        <end position="358"/>
    </location>
</feature>
<dbReference type="GO" id="GO:0003700">
    <property type="term" value="F:DNA-binding transcription factor activity"/>
    <property type="evidence" value="ECO:0007669"/>
    <property type="project" value="InterPro"/>
</dbReference>
<sequence length="1222" mass="141881">MEQPPLQQTQDTGWCDFFSTFHNPYNGFVESKEQLEELKWHYEVETKSYFVSVKTSSTFGNTDIGSKQHKIQWREKNNLHMPDNPYIVLQTERFECHHGPDRNKAKKVKAQNAQTLIDPSVISYRTRQRTRNTQTPNRFYRLKSSVISIGPDKEPKKYSDPKQFYKHYRSICDLHRPDKEPEILRHQQVLQTLIDPSVISNRPERDEKLRHQTGFTGPDKGPEILRHQTGFTGPDKGPEYSEQTGLQKGTRFYRYSIWSDVTIGPDKYSEQVLQTLTDPSSPIGPKGTEYSDTKSSGPDKEPEILRHKQDQTKDQKYSDTKQVLQTLIDPSVISIGPDKDQKYSDTKQDQTKDQKYSDTKQVLQDQIRDQKYSDTKQVLQQSDHSAYQKKRFHIQTTKKLKCPATIIAKEMIFFTDFKDCISRYKKEQLSRVIRSSLTDTDIKLAMTRHIFISLPQVERNGHQNHLHGEAAEVSIPVDKRIIVKIEEYVGEGLVSSSCLRPLLEQFVRHEIFAGEKCANWTNRRFFPSQRDISNFVYAAKLKGLKAKYDQENLMAHVDEWQKDRPEDKFLFSGSDVNTEDTGDSTGFFFLYQSTWQQRLLNLYGNEICLLDATYRTTKYSIPLFFLCVKTNVDYSVVAVFACQYENSSTITKALNQIKEWNTNWNPKYFMVDNCEAEIKAIITCFPAPDCQPFICDFHREQAWSRWLKAIKHGLNQNVDDVLLILRRVARAQTTAHFDEAISNLKESYFWKTHKEFRDWMNNTWLKSVKMWAWLYRKDRLLVKINTNNGVERQYRTLKYDFLAKYTDRTLTGMLTTVIKRFLPDQYRKYLDVNIKASAFYKQYNQHIPAFLHNRPKELIDHCRKRISPAEEVEGKIVKGEDGLFTVSSFTNQNTTYIVSVGSDTEVPSCQCEDWLRSHWPCKHLLAVIMHFPESSWNDLPVHYRDNPMFILDELCIQDIDEDQDLTSTIREQLEQIKGLTYLEVPYAIQRKALDQLILLTDLLHLSVPSESNLPLLESKATGKSSFKAPFHITKKKSKLGLRKTTSGRRKFKELPSRTKRKAAKKNFQKFQSRDINAEPKDFIDGIMDELISGTTCLEETKDSLKEDTLRNNCSKKSNVDTHRKAVTVQKKRKLIDNTTDDTDAKDKQGSKGKLLTSSQPDDKDPCKEKILVKLKGYLKTLTPRNWEDLAAKANYVKGTSAKRAAVTLDSAVEDFCCQNTCS</sequence>
<feature type="compositionally biased region" description="Basic and acidic residues" evidence="2">
    <location>
        <begin position="289"/>
        <end position="319"/>
    </location>
</feature>
<name>A0A8B6F030_MYTGA</name>
<dbReference type="PROSITE" id="PS50966">
    <property type="entry name" value="ZF_SWIM"/>
    <property type="match status" value="1"/>
</dbReference>
<protein>
    <recommendedName>
        <fullName evidence="3">SWIM-type domain-containing protein</fullName>
    </recommendedName>
</protein>
<organism evidence="4 5">
    <name type="scientific">Mytilus galloprovincialis</name>
    <name type="common">Mediterranean mussel</name>
    <dbReference type="NCBI Taxonomy" id="29158"/>
    <lineage>
        <taxon>Eukaryota</taxon>
        <taxon>Metazoa</taxon>
        <taxon>Spiralia</taxon>
        <taxon>Lophotrochozoa</taxon>
        <taxon>Mollusca</taxon>
        <taxon>Bivalvia</taxon>
        <taxon>Autobranchia</taxon>
        <taxon>Pteriomorphia</taxon>
        <taxon>Mytilida</taxon>
        <taxon>Mytiloidea</taxon>
        <taxon>Mytilidae</taxon>
        <taxon>Mytilinae</taxon>
        <taxon>Mytilus</taxon>
    </lineage>
</organism>
<accession>A0A8B6F030</accession>
<dbReference type="AlphaFoldDB" id="A0A8B6F030"/>
<dbReference type="GO" id="GO:0008270">
    <property type="term" value="F:zinc ion binding"/>
    <property type="evidence" value="ECO:0007669"/>
    <property type="project" value="UniProtKB-KW"/>
</dbReference>
<dbReference type="Proteomes" id="UP000596742">
    <property type="component" value="Unassembled WGS sequence"/>
</dbReference>
<dbReference type="Pfam" id="PF15299">
    <property type="entry name" value="ALS2CR8"/>
    <property type="match status" value="1"/>
</dbReference>
<keyword evidence="1" id="KW-0479">Metal-binding</keyword>
<proteinExistence type="predicted"/>
<dbReference type="Pfam" id="PF04434">
    <property type="entry name" value="SWIM"/>
    <property type="match status" value="1"/>
</dbReference>
<dbReference type="Pfam" id="PF21056">
    <property type="entry name" value="ZSWIM1-3_RNaseH-like"/>
    <property type="match status" value="1"/>
</dbReference>
<keyword evidence="1" id="KW-0862">Zinc</keyword>
<evidence type="ECO:0000259" key="3">
    <source>
        <dbReference type="PROSITE" id="PS50966"/>
    </source>
</evidence>
<evidence type="ECO:0000256" key="2">
    <source>
        <dbReference type="SAM" id="MobiDB-lite"/>
    </source>
</evidence>
<evidence type="ECO:0000256" key="1">
    <source>
        <dbReference type="PROSITE-ProRule" id="PRU00325"/>
    </source>
</evidence>
<dbReference type="PANTHER" id="PTHR47456:SF1">
    <property type="entry name" value="PHD-TYPE DOMAIN-CONTAINING PROTEIN"/>
    <property type="match status" value="1"/>
</dbReference>
<evidence type="ECO:0000313" key="5">
    <source>
        <dbReference type="Proteomes" id="UP000596742"/>
    </source>
</evidence>
<feature type="domain" description="SWIM-type" evidence="3">
    <location>
        <begin position="896"/>
        <end position="932"/>
    </location>
</feature>
<keyword evidence="1" id="KW-0863">Zinc-finger</keyword>
<dbReference type="OrthoDB" id="6142716at2759"/>
<dbReference type="InterPro" id="IPR007527">
    <property type="entry name" value="Znf_SWIM"/>
</dbReference>
<dbReference type="EMBL" id="UYJE01005939">
    <property type="protein sequence ID" value="VDI41751.1"/>
    <property type="molecule type" value="Genomic_DNA"/>
</dbReference>
<reference evidence="4" key="1">
    <citation type="submission" date="2018-11" db="EMBL/GenBank/DDBJ databases">
        <authorList>
            <person name="Alioto T."/>
            <person name="Alioto T."/>
        </authorList>
    </citation>
    <scope>NUCLEOTIDE SEQUENCE</scope>
</reference>
<feature type="region of interest" description="Disordered" evidence="2">
    <location>
        <begin position="1113"/>
        <end position="1163"/>
    </location>
</feature>
<dbReference type="InterPro" id="IPR048324">
    <property type="entry name" value="ZSWIM1-3_RNaseH-like"/>
</dbReference>
<dbReference type="InterPro" id="IPR029309">
    <property type="entry name" value="CaRF"/>
</dbReference>
<gene>
    <name evidence="4" type="ORF">MGAL_10B067070</name>
</gene>